<comment type="caution">
    <text evidence="1">The sequence shown here is derived from an EMBL/GenBank/DDBJ whole genome shotgun (WGS) entry which is preliminary data.</text>
</comment>
<accession>A0A9W9Y6M9</accession>
<dbReference type="AlphaFoldDB" id="A0A9W9Y6M9"/>
<dbReference type="OrthoDB" id="100767at2759"/>
<gene>
    <name evidence="1" type="ORF">OS493_039580</name>
</gene>
<dbReference type="Proteomes" id="UP001163046">
    <property type="component" value="Unassembled WGS sequence"/>
</dbReference>
<evidence type="ECO:0000313" key="1">
    <source>
        <dbReference type="EMBL" id="KAJ7312656.1"/>
    </source>
</evidence>
<evidence type="ECO:0000313" key="2">
    <source>
        <dbReference type="Proteomes" id="UP001163046"/>
    </source>
</evidence>
<dbReference type="SUPFAM" id="SSF48452">
    <property type="entry name" value="TPR-like"/>
    <property type="match status" value="1"/>
</dbReference>
<dbReference type="EMBL" id="MU827990">
    <property type="protein sequence ID" value="KAJ7312656.1"/>
    <property type="molecule type" value="Genomic_DNA"/>
</dbReference>
<sequence>MDSSLVRAFCLSKTWSAVLGSPKIWNKLFHSLKSPLKSERKCKDKIFAAVAYKDLGGFSHQRELNDALDALRSALTIPDKVLGNHQETVRSHREIAHVLRKLGRDDEAKNEELLANERTLSIDEPQPEK</sequence>
<protein>
    <submittedName>
        <fullName evidence="1">Uncharacterized protein</fullName>
    </submittedName>
</protein>
<name>A0A9W9Y6M9_9CNID</name>
<organism evidence="1 2">
    <name type="scientific">Desmophyllum pertusum</name>
    <dbReference type="NCBI Taxonomy" id="174260"/>
    <lineage>
        <taxon>Eukaryota</taxon>
        <taxon>Metazoa</taxon>
        <taxon>Cnidaria</taxon>
        <taxon>Anthozoa</taxon>
        <taxon>Hexacorallia</taxon>
        <taxon>Scleractinia</taxon>
        <taxon>Caryophylliina</taxon>
        <taxon>Caryophylliidae</taxon>
        <taxon>Desmophyllum</taxon>
    </lineage>
</organism>
<dbReference type="Gene3D" id="1.25.40.10">
    <property type="entry name" value="Tetratricopeptide repeat domain"/>
    <property type="match status" value="1"/>
</dbReference>
<keyword evidence="2" id="KW-1185">Reference proteome</keyword>
<proteinExistence type="predicted"/>
<dbReference type="InterPro" id="IPR011990">
    <property type="entry name" value="TPR-like_helical_dom_sf"/>
</dbReference>
<reference evidence="1" key="1">
    <citation type="submission" date="2023-01" db="EMBL/GenBank/DDBJ databases">
        <title>Genome assembly of the deep-sea coral Lophelia pertusa.</title>
        <authorList>
            <person name="Herrera S."/>
            <person name="Cordes E."/>
        </authorList>
    </citation>
    <scope>NUCLEOTIDE SEQUENCE</scope>
    <source>
        <strain evidence="1">USNM1676648</strain>
        <tissue evidence="1">Polyp</tissue>
    </source>
</reference>